<dbReference type="PANTHER" id="PTHR43323">
    <property type="entry name" value="3-HYDROXY-3-METHYLGLUTARYL COENZYME A SYNTHASE"/>
    <property type="match status" value="1"/>
</dbReference>
<name>A0A6L3ZCM8_9FLAO</name>
<dbReference type="InterPro" id="IPR013746">
    <property type="entry name" value="HMG_CoA_synt_C_dom"/>
</dbReference>
<dbReference type="GO" id="GO:0006084">
    <property type="term" value="P:acetyl-CoA metabolic process"/>
    <property type="evidence" value="ECO:0007669"/>
    <property type="project" value="InterPro"/>
</dbReference>
<dbReference type="Pfam" id="PF08540">
    <property type="entry name" value="HMG_CoA_synt_C"/>
    <property type="match status" value="1"/>
</dbReference>
<reference evidence="5 6" key="1">
    <citation type="submission" date="2019-10" db="EMBL/GenBank/DDBJ databases">
        <title>Genome sequence of Phaeocystidibacter marisrubri JCM30614 (type strain).</title>
        <authorList>
            <person name="Bowman J.P."/>
        </authorList>
    </citation>
    <scope>NUCLEOTIDE SEQUENCE [LARGE SCALE GENOMIC DNA]</scope>
    <source>
        <strain evidence="5 6">JCM 30614</strain>
    </source>
</reference>
<dbReference type="Proteomes" id="UP000484164">
    <property type="component" value="Unassembled WGS sequence"/>
</dbReference>
<dbReference type="EMBL" id="WBVQ01000003">
    <property type="protein sequence ID" value="KAB2815197.1"/>
    <property type="molecule type" value="Genomic_DNA"/>
</dbReference>
<evidence type="ECO:0000313" key="6">
    <source>
        <dbReference type="Proteomes" id="UP000484164"/>
    </source>
</evidence>
<evidence type="ECO:0000313" key="5">
    <source>
        <dbReference type="EMBL" id="KAB2815197.1"/>
    </source>
</evidence>
<dbReference type="Pfam" id="PF01154">
    <property type="entry name" value="HMG_CoA_synt_N"/>
    <property type="match status" value="1"/>
</dbReference>
<dbReference type="PANTHER" id="PTHR43323:SF2">
    <property type="entry name" value="HYDROXYMETHYLGLUTARYL-COA SYNTHASE"/>
    <property type="match status" value="1"/>
</dbReference>
<protein>
    <submittedName>
        <fullName evidence="5">Hydroxymethylglutaryl-CoA synthase family protein</fullName>
    </submittedName>
</protein>
<comment type="caution">
    <text evidence="5">The sequence shown here is derived from an EMBL/GenBank/DDBJ whole genome shotgun (WGS) entry which is preliminary data.</text>
</comment>
<evidence type="ECO:0000259" key="4">
    <source>
        <dbReference type="Pfam" id="PF08540"/>
    </source>
</evidence>
<dbReference type="GO" id="GO:0004421">
    <property type="term" value="F:hydroxymethylglutaryl-CoA synthase activity"/>
    <property type="evidence" value="ECO:0007669"/>
    <property type="project" value="InterPro"/>
</dbReference>
<evidence type="ECO:0000256" key="2">
    <source>
        <dbReference type="ARBA" id="ARBA00022679"/>
    </source>
</evidence>
<keyword evidence="2" id="KW-0808">Transferase</keyword>
<dbReference type="CDD" id="cd00827">
    <property type="entry name" value="init_cond_enzymes"/>
    <property type="match status" value="1"/>
</dbReference>
<dbReference type="Gene3D" id="3.40.47.10">
    <property type="match status" value="1"/>
</dbReference>
<accession>A0A6L3ZCM8</accession>
<proteinExistence type="inferred from homology"/>
<gene>
    <name evidence="5" type="ORF">F8C82_13960</name>
</gene>
<dbReference type="SUPFAM" id="SSF53901">
    <property type="entry name" value="Thiolase-like"/>
    <property type="match status" value="2"/>
</dbReference>
<keyword evidence="6" id="KW-1185">Reference proteome</keyword>
<dbReference type="RefSeq" id="WP_151694233.1">
    <property type="nucleotide sequence ID" value="NZ_BMGX01000001.1"/>
</dbReference>
<dbReference type="OrthoDB" id="9769523at2"/>
<dbReference type="InterPro" id="IPR016039">
    <property type="entry name" value="Thiolase-like"/>
</dbReference>
<organism evidence="5 6">
    <name type="scientific">Phaeocystidibacter marisrubri</name>
    <dbReference type="NCBI Taxonomy" id="1577780"/>
    <lineage>
        <taxon>Bacteria</taxon>
        <taxon>Pseudomonadati</taxon>
        <taxon>Bacteroidota</taxon>
        <taxon>Flavobacteriia</taxon>
        <taxon>Flavobacteriales</taxon>
        <taxon>Phaeocystidibacteraceae</taxon>
        <taxon>Phaeocystidibacter</taxon>
    </lineage>
</organism>
<dbReference type="InterPro" id="IPR013528">
    <property type="entry name" value="HMG_CoA_synth_N"/>
</dbReference>
<comment type="similarity">
    <text evidence="1">Belongs to the thiolase-like superfamily. HMG-CoA synthase family.</text>
</comment>
<evidence type="ECO:0000259" key="3">
    <source>
        <dbReference type="Pfam" id="PF01154"/>
    </source>
</evidence>
<sequence length="480" mass="53239">MIQKSVGIDALQFAIPSLYLPIPELAVKRNIEPAKLVKGLGLMEMAVCDYNQDATTLAADAAWKVIEENDIQPGEIGRLYLGTESAVDAAKPTATYVLGILESRFEAKFGKRSMMHCDAVDMTFACVGGVDAFQNALDWIRLGENRKALVIASDVAKYDPNSAGEYTQGAGAVTLWLTENPRVAEVSTHWGVAIESVSDFFKPRRTFAKAYLLKEAAKLLGKEISQSDAEQLVASASDDFWGTPEAYIDQFREAPVFDGPYSNSCYQNRVREALGMYMNLTGEHPTKDWNALIFHLPYAFQGRRMWPDIALDLWSERGAIAEIETAIGLSYTEENRVEFVRAWSKSDHYRSYVSNNIADGEYASGRIGNMYTASIFMALISTLDRAAQKETDITGSKIGALSYGSGSKSKVFHFIVREGWKDAANKCQLDAVLSSRTPIDFSMYEKLHQRAVNQSVVKSDTTILSAVETDGNRKGYRLYQ</sequence>
<evidence type="ECO:0000256" key="1">
    <source>
        <dbReference type="ARBA" id="ARBA00007061"/>
    </source>
</evidence>
<dbReference type="AlphaFoldDB" id="A0A6L3ZCM8"/>
<feature type="domain" description="Hydroxymethylglutaryl-coenzyme A synthase N-terminal" evidence="3">
    <location>
        <begin position="4"/>
        <end position="179"/>
    </location>
</feature>
<feature type="domain" description="Hydroxymethylglutaryl-coenzyme A synthase C-terminal" evidence="4">
    <location>
        <begin position="252"/>
        <end position="443"/>
    </location>
</feature>